<dbReference type="Proteomes" id="UP000180246">
    <property type="component" value="Unassembled WGS sequence"/>
</dbReference>
<comment type="caution">
    <text evidence="1">The sequence shown here is derived from an EMBL/GenBank/DDBJ whole genome shotgun (WGS) entry which is preliminary data.</text>
</comment>
<organism evidence="1 2">
    <name type="scientific">Massilia timonae</name>
    <dbReference type="NCBI Taxonomy" id="47229"/>
    <lineage>
        <taxon>Bacteria</taxon>
        <taxon>Pseudomonadati</taxon>
        <taxon>Pseudomonadota</taxon>
        <taxon>Betaproteobacteria</taxon>
        <taxon>Burkholderiales</taxon>
        <taxon>Oxalobacteraceae</taxon>
        <taxon>Telluria group</taxon>
        <taxon>Massilia</taxon>
    </lineage>
</organism>
<evidence type="ECO:0000313" key="2">
    <source>
        <dbReference type="Proteomes" id="UP000180246"/>
    </source>
</evidence>
<gene>
    <name evidence="1" type="ORF">LO55_1262</name>
</gene>
<dbReference type="AlphaFoldDB" id="A0A1S2NJ36"/>
<dbReference type="EMBL" id="JRYB01000001">
    <property type="protein sequence ID" value="OIJ44422.1"/>
    <property type="molecule type" value="Genomic_DNA"/>
</dbReference>
<evidence type="ECO:0000313" key="1">
    <source>
        <dbReference type="EMBL" id="OIJ44422.1"/>
    </source>
</evidence>
<protein>
    <submittedName>
        <fullName evidence="1">Uncharacterized protein</fullName>
    </submittedName>
</protein>
<proteinExistence type="predicted"/>
<reference evidence="1 2" key="1">
    <citation type="submission" date="2014-10" db="EMBL/GenBank/DDBJ databases">
        <authorList>
            <person name="Seo M.-J."/>
            <person name="Seok Y.J."/>
            <person name="Cha I.-T."/>
        </authorList>
    </citation>
    <scope>NUCLEOTIDE SEQUENCE [LARGE SCALE GENOMIC DNA]</scope>
    <source>
        <strain evidence="1 2">NEU</strain>
    </source>
</reference>
<dbReference type="RefSeq" id="WP_071360830.1">
    <property type="nucleotide sequence ID" value="NZ_JRYB01000001.1"/>
</dbReference>
<accession>A0A1S2NJ36</accession>
<name>A0A1S2NJ36_9BURK</name>
<sequence length="161" mass="17470">MKPKLDPSNLELSRVLDALLAADTDITVREVSRNHASLHNASAFTRNPERMEMITNAQARQKQLRGALNPHFAQSKSLSDKLAQAKDANDLLGAQLKALVASHAACIQAVMKAGGLNALERFWHDYKAIGEAVRPAAMPSEHAEVIPLKTSKKRSPGKSSV</sequence>